<proteinExistence type="predicted"/>
<dbReference type="EMBL" id="BARW01014773">
    <property type="protein sequence ID" value="GAI79805.1"/>
    <property type="molecule type" value="Genomic_DNA"/>
</dbReference>
<reference evidence="1" key="1">
    <citation type="journal article" date="2014" name="Front. Microbiol.">
        <title>High frequency of phylogenetically diverse reductive dehalogenase-homologous genes in deep subseafloor sedimentary metagenomes.</title>
        <authorList>
            <person name="Kawai M."/>
            <person name="Futagami T."/>
            <person name="Toyoda A."/>
            <person name="Takaki Y."/>
            <person name="Nishi S."/>
            <person name="Hori S."/>
            <person name="Arai W."/>
            <person name="Tsubouchi T."/>
            <person name="Morono Y."/>
            <person name="Uchiyama I."/>
            <person name="Ito T."/>
            <person name="Fujiyama A."/>
            <person name="Inagaki F."/>
            <person name="Takami H."/>
        </authorList>
    </citation>
    <scope>NUCLEOTIDE SEQUENCE</scope>
    <source>
        <strain evidence="1">Expedition CK06-06</strain>
    </source>
</reference>
<gene>
    <name evidence="1" type="ORF">S12H4_26096</name>
</gene>
<dbReference type="AlphaFoldDB" id="X1SWT9"/>
<name>X1SWT9_9ZZZZ</name>
<protein>
    <submittedName>
        <fullName evidence="1">Uncharacterized protein</fullName>
    </submittedName>
</protein>
<feature type="non-terminal residue" evidence="1">
    <location>
        <position position="1"/>
    </location>
</feature>
<comment type="caution">
    <text evidence="1">The sequence shown here is derived from an EMBL/GenBank/DDBJ whole genome shotgun (WGS) entry which is preliminary data.</text>
</comment>
<sequence length="30" mass="3524">TIEELRQMDLDRVWEILSNCDEFIEAGGKL</sequence>
<accession>X1SWT9</accession>
<organism evidence="1">
    <name type="scientific">marine sediment metagenome</name>
    <dbReference type="NCBI Taxonomy" id="412755"/>
    <lineage>
        <taxon>unclassified sequences</taxon>
        <taxon>metagenomes</taxon>
        <taxon>ecological metagenomes</taxon>
    </lineage>
</organism>
<evidence type="ECO:0000313" key="1">
    <source>
        <dbReference type="EMBL" id="GAI79805.1"/>
    </source>
</evidence>